<evidence type="ECO:0000313" key="2">
    <source>
        <dbReference type="EMBL" id="KAF4227791.1"/>
    </source>
</evidence>
<keyword evidence="1" id="KW-0732">Signal</keyword>
<organism evidence="2 3">
    <name type="scientific">Aspergillus fumigatiaffinis</name>
    <dbReference type="NCBI Taxonomy" id="340414"/>
    <lineage>
        <taxon>Eukaryota</taxon>
        <taxon>Fungi</taxon>
        <taxon>Dikarya</taxon>
        <taxon>Ascomycota</taxon>
        <taxon>Pezizomycotina</taxon>
        <taxon>Eurotiomycetes</taxon>
        <taxon>Eurotiomycetidae</taxon>
        <taxon>Eurotiales</taxon>
        <taxon>Aspergillaceae</taxon>
        <taxon>Aspergillus</taxon>
        <taxon>Aspergillus subgen. Fumigati</taxon>
    </lineage>
</organism>
<dbReference type="OrthoDB" id="10294496at2759"/>
<sequence length="293" mass="32546">MYTPFVQKLYLLLLVGLFLTWQVLTHPVHGESHARYLISPTLEPSGPAVLHERGGKLCGLSCRRPDGEAQANNRAGSFGSGSSIELQPGAIGAGSETLRLYREVKRKQEFFVKTGHSKFWEINQGNRNARQVYSTGVCFGCTVVVVASGRGIYLHHFRQEVGTLSPFEDPTSGKFVEHVLGPFDDHLHAYKRSFEGQRPYMVVATPGLDQPRYQNAVNLLRRSFSDEFRDGEVRVQPYRLRSMGDAALKDTAAGKIVLQWLPPSNGGDHRLIARVEDNVVLDAHYNGAGQLLS</sequence>
<evidence type="ECO:0000256" key="1">
    <source>
        <dbReference type="SAM" id="SignalP"/>
    </source>
</evidence>
<reference evidence="2" key="2">
    <citation type="submission" date="2020-04" db="EMBL/GenBank/DDBJ databases">
        <authorList>
            <person name="Santos R.A.C."/>
            <person name="Steenwyk J.L."/>
            <person name="Rivero-Menendez O."/>
            <person name="Mead M.E."/>
            <person name="Silva L.P."/>
            <person name="Bastos R.W."/>
            <person name="Alastruey-Izquierdo A."/>
            <person name="Goldman G.H."/>
            <person name="Rokas A."/>
        </authorList>
    </citation>
    <scope>NUCLEOTIDE SEQUENCE</scope>
    <source>
        <strain evidence="2">CNM-CM6805</strain>
    </source>
</reference>
<reference evidence="2" key="1">
    <citation type="journal article" date="2020" name="bioRxiv">
        <title>Genomic and phenotypic heterogeneity of clinical isolates of the human pathogens Aspergillus fumigatus, Aspergillus lentulus and Aspergillus fumigatiaffinis.</title>
        <authorList>
            <person name="dos Santos R.A.C."/>
            <person name="Steenwyk J.L."/>
            <person name="Rivero-Menendez O."/>
            <person name="Mead M.E."/>
            <person name="Silva L.P."/>
            <person name="Bastos R.W."/>
            <person name="Alastruey-Izquierdo A."/>
            <person name="Goldman G.H."/>
            <person name="Rokas A."/>
        </authorList>
    </citation>
    <scope>NUCLEOTIDE SEQUENCE</scope>
    <source>
        <strain evidence="2">CNM-CM6805</strain>
    </source>
</reference>
<name>A0A8H4M4B3_9EURO</name>
<keyword evidence="3" id="KW-1185">Reference proteome</keyword>
<dbReference type="AlphaFoldDB" id="A0A8H4M4B3"/>
<protein>
    <submittedName>
        <fullName evidence="2">Uncharacterized protein</fullName>
    </submittedName>
</protein>
<gene>
    <name evidence="2" type="ORF">CNMCM6805_002613</name>
</gene>
<dbReference type="EMBL" id="JAAAPX010000168">
    <property type="protein sequence ID" value="KAF4227791.1"/>
    <property type="molecule type" value="Genomic_DNA"/>
</dbReference>
<evidence type="ECO:0000313" key="3">
    <source>
        <dbReference type="Proteomes" id="UP000653565"/>
    </source>
</evidence>
<proteinExistence type="predicted"/>
<dbReference type="Proteomes" id="UP000653565">
    <property type="component" value="Unassembled WGS sequence"/>
</dbReference>
<feature type="chain" id="PRO_5044155374" evidence="1">
    <location>
        <begin position="26"/>
        <end position="293"/>
    </location>
</feature>
<feature type="signal peptide" evidence="1">
    <location>
        <begin position="1"/>
        <end position="25"/>
    </location>
</feature>
<comment type="caution">
    <text evidence="2">The sequence shown here is derived from an EMBL/GenBank/DDBJ whole genome shotgun (WGS) entry which is preliminary data.</text>
</comment>
<accession>A0A8H4M4B3</accession>